<dbReference type="RefSeq" id="WP_133766303.1">
    <property type="nucleotide sequence ID" value="NZ_BAAARP010000002.1"/>
</dbReference>
<dbReference type="InterPro" id="IPR011989">
    <property type="entry name" value="ARM-like"/>
</dbReference>
<dbReference type="AlphaFoldDB" id="A0A4R7FLD1"/>
<evidence type="ECO:0000313" key="1">
    <source>
        <dbReference type="EMBL" id="TDS77205.1"/>
    </source>
</evidence>
<protein>
    <submittedName>
        <fullName evidence="1">HEAT repeat protein</fullName>
    </submittedName>
</protein>
<accession>A0A4R7FLD1</accession>
<dbReference type="Proteomes" id="UP000295344">
    <property type="component" value="Unassembled WGS sequence"/>
</dbReference>
<sequence>MTLDDLAARLRQESGSGRLQAALAAGTRPDPAAVDLLVERCGVEPDFFVRDMLTWALTRLPADLTVPRLLEELGSPFPQARSQALHTLSKIGDPRARAALTPALLHDEEDEVARAAWRTAVVLHAPGEGPAVAADLGTELGRRNRECWRSLSRSLAEFGEDARPVLDRVAETGVFAARVHAHATLLVLDGLARDFRSAVEEAQRIALETGERAG</sequence>
<keyword evidence="2" id="KW-1185">Reference proteome</keyword>
<evidence type="ECO:0000313" key="2">
    <source>
        <dbReference type="Proteomes" id="UP000295344"/>
    </source>
</evidence>
<dbReference type="SUPFAM" id="SSF48371">
    <property type="entry name" value="ARM repeat"/>
    <property type="match status" value="1"/>
</dbReference>
<dbReference type="EMBL" id="SOAM01000002">
    <property type="protein sequence ID" value="TDS77205.1"/>
    <property type="molecule type" value="Genomic_DNA"/>
</dbReference>
<gene>
    <name evidence="1" type="ORF">CLV52_2146</name>
</gene>
<name>A0A4R7FLD1_9MICO</name>
<dbReference type="OrthoDB" id="9134742at2"/>
<dbReference type="InterPro" id="IPR016024">
    <property type="entry name" value="ARM-type_fold"/>
</dbReference>
<reference evidence="1 2" key="1">
    <citation type="submission" date="2019-03" db="EMBL/GenBank/DDBJ databases">
        <title>Genomic Encyclopedia of Archaeal and Bacterial Type Strains, Phase II (KMG-II): from individual species to whole genera.</title>
        <authorList>
            <person name="Goeker M."/>
        </authorList>
    </citation>
    <scope>NUCLEOTIDE SEQUENCE [LARGE SCALE GENOMIC DNA]</scope>
    <source>
        <strain evidence="1 2">DSM 24782</strain>
    </source>
</reference>
<proteinExistence type="predicted"/>
<organism evidence="1 2">
    <name type="scientific">Amnibacterium kyonggiense</name>
    <dbReference type="NCBI Taxonomy" id="595671"/>
    <lineage>
        <taxon>Bacteria</taxon>
        <taxon>Bacillati</taxon>
        <taxon>Actinomycetota</taxon>
        <taxon>Actinomycetes</taxon>
        <taxon>Micrococcales</taxon>
        <taxon>Microbacteriaceae</taxon>
        <taxon>Amnibacterium</taxon>
    </lineage>
</organism>
<comment type="caution">
    <text evidence="1">The sequence shown here is derived from an EMBL/GenBank/DDBJ whole genome shotgun (WGS) entry which is preliminary data.</text>
</comment>
<dbReference type="Gene3D" id="1.25.10.10">
    <property type="entry name" value="Leucine-rich Repeat Variant"/>
    <property type="match status" value="1"/>
</dbReference>
<dbReference type="Pfam" id="PF13646">
    <property type="entry name" value="HEAT_2"/>
    <property type="match status" value="1"/>
</dbReference>